<organism evidence="2 3">
    <name type="scientific">Tolypocladium capitatum</name>
    <dbReference type="NCBI Taxonomy" id="45235"/>
    <lineage>
        <taxon>Eukaryota</taxon>
        <taxon>Fungi</taxon>
        <taxon>Dikarya</taxon>
        <taxon>Ascomycota</taxon>
        <taxon>Pezizomycotina</taxon>
        <taxon>Sordariomycetes</taxon>
        <taxon>Hypocreomycetidae</taxon>
        <taxon>Hypocreales</taxon>
        <taxon>Ophiocordycipitaceae</taxon>
        <taxon>Tolypocladium</taxon>
    </lineage>
</organism>
<dbReference type="AlphaFoldDB" id="A0A2K3Q617"/>
<accession>A0A2K3Q617</accession>
<evidence type="ECO:0000313" key="3">
    <source>
        <dbReference type="Proteomes" id="UP000236621"/>
    </source>
</evidence>
<evidence type="ECO:0000313" key="2">
    <source>
        <dbReference type="EMBL" id="PNY22941.1"/>
    </source>
</evidence>
<dbReference type="Proteomes" id="UP000236621">
    <property type="component" value="Unassembled WGS sequence"/>
</dbReference>
<feature type="region of interest" description="Disordered" evidence="1">
    <location>
        <begin position="101"/>
        <end position="144"/>
    </location>
</feature>
<reference evidence="2 3" key="1">
    <citation type="submission" date="2017-08" db="EMBL/GenBank/DDBJ databases">
        <title>Harnessing the power of phylogenomics to disentangle the directionality and signatures of interkingdom host jumping in the parasitic fungal genus Tolypocladium.</title>
        <authorList>
            <person name="Quandt C.A."/>
            <person name="Patterson W."/>
            <person name="Spatafora J.W."/>
        </authorList>
    </citation>
    <scope>NUCLEOTIDE SEQUENCE [LARGE SCALE GENOMIC DNA]</scope>
    <source>
        <strain evidence="2 3">CBS 113982</strain>
    </source>
</reference>
<name>A0A2K3Q617_9HYPO</name>
<sequence>MTIPVQLSTKCKRGCLAAHSFGEVVLNSHCMCAVNPAGLSPGAEDSYSPLRRRQPQRRRQRAWRGIGFRRQAHKSTDFPARVTLPAADPSPCSAILMTTHARRRGKRQRGEDRAHRLGSCQRRRGAGARAGPRGQAMRELQGARSESAELRRRLVCKLRSWMKWST</sequence>
<dbReference type="EMBL" id="NRSZ01001167">
    <property type="protein sequence ID" value="PNY22941.1"/>
    <property type="molecule type" value="Genomic_DNA"/>
</dbReference>
<gene>
    <name evidence="2" type="ORF">TCAP_07031</name>
</gene>
<proteinExistence type="predicted"/>
<evidence type="ECO:0000256" key="1">
    <source>
        <dbReference type="SAM" id="MobiDB-lite"/>
    </source>
</evidence>
<feature type="compositionally biased region" description="Low complexity" evidence="1">
    <location>
        <begin position="127"/>
        <end position="138"/>
    </location>
</feature>
<comment type="caution">
    <text evidence="2">The sequence shown here is derived from an EMBL/GenBank/DDBJ whole genome shotgun (WGS) entry which is preliminary data.</text>
</comment>
<keyword evidence="3" id="KW-1185">Reference proteome</keyword>
<protein>
    <submittedName>
        <fullName evidence="2">Uncharacterized protein</fullName>
    </submittedName>
</protein>